<keyword evidence="7" id="KW-1185">Reference proteome</keyword>
<evidence type="ECO:0000259" key="5">
    <source>
        <dbReference type="SMART" id="SM00829"/>
    </source>
</evidence>
<dbReference type="STRING" id="98403.A0A151GK03"/>
<dbReference type="GeneID" id="63717079"/>
<organism evidence="6 7">
    <name type="scientific">Drechmeria coniospora</name>
    <name type="common">Nematophagous fungus</name>
    <name type="synonym">Meria coniospora</name>
    <dbReference type="NCBI Taxonomy" id="98403"/>
    <lineage>
        <taxon>Eukaryota</taxon>
        <taxon>Fungi</taxon>
        <taxon>Dikarya</taxon>
        <taxon>Ascomycota</taxon>
        <taxon>Pezizomycotina</taxon>
        <taxon>Sordariomycetes</taxon>
        <taxon>Hypocreomycetidae</taxon>
        <taxon>Hypocreales</taxon>
        <taxon>Ophiocordycipitaceae</taxon>
        <taxon>Drechmeria</taxon>
    </lineage>
</organism>
<dbReference type="CDD" id="cd05288">
    <property type="entry name" value="PGDH"/>
    <property type="match status" value="1"/>
</dbReference>
<dbReference type="InterPro" id="IPR036291">
    <property type="entry name" value="NAD(P)-bd_dom_sf"/>
</dbReference>
<evidence type="ECO:0000256" key="2">
    <source>
        <dbReference type="ARBA" id="ARBA00023002"/>
    </source>
</evidence>
<dbReference type="Pfam" id="PF00107">
    <property type="entry name" value="ADH_zinc_N"/>
    <property type="match status" value="1"/>
</dbReference>
<dbReference type="SUPFAM" id="SSF51735">
    <property type="entry name" value="NAD(P)-binding Rossmann-fold domains"/>
    <property type="match status" value="1"/>
</dbReference>
<keyword evidence="2" id="KW-0560">Oxidoreductase</keyword>
<dbReference type="Proteomes" id="UP000076580">
    <property type="component" value="Chromosome 02"/>
</dbReference>
<dbReference type="InterPro" id="IPR020843">
    <property type="entry name" value="ER"/>
</dbReference>
<evidence type="ECO:0000313" key="6">
    <source>
        <dbReference type="EMBL" id="KYK57427.1"/>
    </source>
</evidence>
<feature type="domain" description="Enoyl reductase (ER)" evidence="5">
    <location>
        <begin position="21"/>
        <end position="344"/>
    </location>
</feature>
<dbReference type="PANTHER" id="PTHR43205">
    <property type="entry name" value="PROSTAGLANDIN REDUCTASE"/>
    <property type="match status" value="1"/>
</dbReference>
<dbReference type="SMART" id="SM00829">
    <property type="entry name" value="PKS_ER"/>
    <property type="match status" value="1"/>
</dbReference>
<dbReference type="AlphaFoldDB" id="A0A151GK03"/>
<evidence type="ECO:0000256" key="4">
    <source>
        <dbReference type="ARBA" id="ARBA00083301"/>
    </source>
</evidence>
<proteinExistence type="predicted"/>
<dbReference type="InterPro" id="IPR045010">
    <property type="entry name" value="MDR_fam"/>
</dbReference>
<comment type="pathway">
    <text evidence="1">Mycotoxin biosynthesis.</text>
</comment>
<dbReference type="InParanoid" id="A0A151GK03"/>
<dbReference type="Pfam" id="PF16884">
    <property type="entry name" value="ADH_N_2"/>
    <property type="match status" value="1"/>
</dbReference>
<sequence length="647" mass="71390">MAQENLSFFLAERPTGDIIAGRTLQQKKSPVPSAGDLKDGQVLVEVLYLSLDPAMRGWMTDARSYLPPVKINDKMRGGTVCRVIASKSTKAKEGDIVSGYAGWTEYAILDDKDLDLASNYPGLKDPLDMLSALGMTSLTAWVGMTKIGEPKAGETVVISGAAGATGSVAGQIAKIAGARVVGLCGSDDKCKWLVDDLGFDVALNYKAADFKDKFKEATKSYIDVYWDNDIRSSSPVGGDILDLALSRAKEHARFVECGMISQYNTSTPKGPVNISKVITMRIRMQGFVVIDHAKDYPRARKELAQWLAEGKLKKTEYVLKGGLAVAEQGLIDLYKGINQGKLVVEVKSMDGRSSFVMARWNIVEIRHVMAGVPALTAVPKASAFVTGKEACYIFFPVSSCLMVIVCILIVDFILTLPCPSLDLHSVRKPKLFRIMAQHGFWEIPSDGEPEREIMLVSGYILSDSFEHLLLALQYQPINPEPMYLLMPSSAIITRLIESKSYSLNIDEADNENICFHQRMGGLRNGQLLRGYIIQSMFNMETMMTNDEMSFVRQLHGDVVTMAHKFNSLEKKLPRTLMNYNLQSAIHDVLTAQWWYLAGVDSSADGWSGTRGRTSMVGMKIPRGVRLVEGTNITPFNFGPTGEVKRLM</sequence>
<evidence type="ECO:0000256" key="1">
    <source>
        <dbReference type="ARBA" id="ARBA00004685"/>
    </source>
</evidence>
<dbReference type="InterPro" id="IPR041694">
    <property type="entry name" value="ADH_N_2"/>
</dbReference>
<dbReference type="PANTHER" id="PTHR43205:SF42">
    <property type="entry name" value="ALCOHOL DEHYDROGENASE, ZINC-CONTAINING (AFU_ORTHOLOGUE AFUA_7G04530)"/>
    <property type="match status" value="1"/>
</dbReference>
<dbReference type="InterPro" id="IPR013149">
    <property type="entry name" value="ADH-like_C"/>
</dbReference>
<dbReference type="SUPFAM" id="SSF50129">
    <property type="entry name" value="GroES-like"/>
    <property type="match status" value="1"/>
</dbReference>
<gene>
    <name evidence="6" type="ORF">DCS_04436</name>
</gene>
<name>A0A151GK03_DRECN</name>
<comment type="caution">
    <text evidence="6">The sequence shown here is derived from an EMBL/GenBank/DDBJ whole genome shotgun (WGS) entry which is preliminary data.</text>
</comment>
<protein>
    <recommendedName>
        <fullName evidence="3">Dehydrogenase FUB6</fullName>
    </recommendedName>
    <alternativeName>
        <fullName evidence="4">Fusaric acid biosynthesis protein 6</fullName>
    </alternativeName>
</protein>
<dbReference type="RefSeq" id="XP_040656779.1">
    <property type="nucleotide sequence ID" value="XM_040801746.1"/>
</dbReference>
<dbReference type="InterPro" id="IPR011032">
    <property type="entry name" value="GroES-like_sf"/>
</dbReference>
<dbReference type="Gene3D" id="3.90.180.10">
    <property type="entry name" value="Medium-chain alcohol dehydrogenases, catalytic domain"/>
    <property type="match status" value="1"/>
</dbReference>
<evidence type="ECO:0000256" key="3">
    <source>
        <dbReference type="ARBA" id="ARBA00069006"/>
    </source>
</evidence>
<dbReference type="FunFam" id="3.40.50.720:FF:000121">
    <property type="entry name" value="Prostaglandin reductase 2"/>
    <property type="match status" value="1"/>
</dbReference>
<dbReference type="Gene3D" id="3.40.50.720">
    <property type="entry name" value="NAD(P)-binding Rossmann-like Domain"/>
    <property type="match status" value="1"/>
</dbReference>
<reference evidence="6 7" key="1">
    <citation type="journal article" date="2016" name="Sci. Rep.">
        <title>Insights into Adaptations to a Near-Obligate Nematode Endoparasitic Lifestyle from the Finished Genome of Drechmeria coniospora.</title>
        <authorList>
            <person name="Zhang L."/>
            <person name="Zhou Z."/>
            <person name="Guo Q."/>
            <person name="Fokkens L."/>
            <person name="Miskei M."/>
            <person name="Pocsi I."/>
            <person name="Zhang W."/>
            <person name="Chen M."/>
            <person name="Wang L."/>
            <person name="Sun Y."/>
            <person name="Donzelli B.G."/>
            <person name="Gibson D.M."/>
            <person name="Nelson D.R."/>
            <person name="Luo J.G."/>
            <person name="Rep M."/>
            <person name="Liu H."/>
            <person name="Yang S."/>
            <person name="Wang J."/>
            <person name="Krasnoff S.B."/>
            <person name="Xu Y."/>
            <person name="Molnar I."/>
            <person name="Lin M."/>
        </authorList>
    </citation>
    <scope>NUCLEOTIDE SEQUENCE [LARGE SCALE GENOMIC DNA]</scope>
    <source>
        <strain evidence="6 7">ARSEF 6962</strain>
    </source>
</reference>
<accession>A0A151GK03</accession>
<dbReference type="EMBL" id="LAYC01000002">
    <property type="protein sequence ID" value="KYK57427.1"/>
    <property type="molecule type" value="Genomic_DNA"/>
</dbReference>
<dbReference type="GO" id="GO:0016628">
    <property type="term" value="F:oxidoreductase activity, acting on the CH-CH group of donors, NAD or NADP as acceptor"/>
    <property type="evidence" value="ECO:0007669"/>
    <property type="project" value="InterPro"/>
</dbReference>
<evidence type="ECO:0000313" key="7">
    <source>
        <dbReference type="Proteomes" id="UP000076580"/>
    </source>
</evidence>